<dbReference type="EMBL" id="JANJOU010000002">
    <property type="protein sequence ID" value="MCR0981109.1"/>
    <property type="molecule type" value="Genomic_DNA"/>
</dbReference>
<evidence type="ECO:0000259" key="3">
    <source>
        <dbReference type="Pfam" id="PF08028"/>
    </source>
</evidence>
<dbReference type="SUPFAM" id="SSF47203">
    <property type="entry name" value="Acyl-CoA dehydrogenase C-terminal domain-like"/>
    <property type="match status" value="1"/>
</dbReference>
<sequence length="424" mass="46777">MSIAFADRSLLRPASLPVPEPGLTVEELVARAVALRPVLRDQQAENEARGTYGEDLHQAFRKAGFYRITQPRLFGGYEMPLPNFYRVMMEVSRGDPGVGWCLTLGASHGFIVASHWSEEAQRDLYGEDGEFVAPHRAQPMGTVTPVAGGYRVNGKWNYCSGIPHATHFIGTAMLRDGDAPPRAMLVAVPRGGYEILPDWGGDEILGMRASGSNSVEIRDTFVPAHFVIPFDVMFARPDGMENGTAGTRLHGNPMYLGRLMGPYHASLVAVVTGAAWAAIDEYERVSGIMKTYIDPDVLRADHFDFQRPLGEALAKADAAEAVLMGAAQRYMDLCARWAKDGTPFTVEDNLRLWTMLQQGGKLAAEVVESLFHNVGAFATKKGNRLQRYFRDVQMYRTHMSAQHQAFATYVARAHLGRPTGFRGL</sequence>
<dbReference type="PANTHER" id="PTHR43884:SF12">
    <property type="entry name" value="ISOVALERYL-COA DEHYDROGENASE, MITOCHONDRIAL-RELATED"/>
    <property type="match status" value="1"/>
</dbReference>
<keyword evidence="5" id="KW-1185">Reference proteome</keyword>
<dbReference type="InterPro" id="IPR009100">
    <property type="entry name" value="AcylCoA_DH/oxidase_NM_dom_sf"/>
</dbReference>
<dbReference type="PANTHER" id="PTHR43884">
    <property type="entry name" value="ACYL-COA DEHYDROGENASE"/>
    <property type="match status" value="1"/>
</dbReference>
<comment type="caution">
    <text evidence="4">The sequence shown here is derived from an EMBL/GenBank/DDBJ whole genome shotgun (WGS) entry which is preliminary data.</text>
</comment>
<proteinExistence type="predicted"/>
<dbReference type="Pfam" id="PF02771">
    <property type="entry name" value="Acyl-CoA_dh_N"/>
    <property type="match status" value="1"/>
</dbReference>
<dbReference type="PIRSF" id="PIRSF016578">
    <property type="entry name" value="HsaA"/>
    <property type="match status" value="1"/>
</dbReference>
<evidence type="ECO:0000256" key="1">
    <source>
        <dbReference type="ARBA" id="ARBA00023002"/>
    </source>
</evidence>
<gene>
    <name evidence="4" type="ORF">NRP21_03490</name>
</gene>
<name>A0ABT1X2B3_9PROT</name>
<feature type="domain" description="Acyl-CoA dehydrogenase C-terminal" evidence="3">
    <location>
        <begin position="267"/>
        <end position="402"/>
    </location>
</feature>
<protein>
    <submittedName>
        <fullName evidence="4">Acyl-CoA dehydrogenase family protein</fullName>
    </submittedName>
</protein>
<accession>A0ABT1X2B3</accession>
<dbReference type="Gene3D" id="1.10.540.10">
    <property type="entry name" value="Acyl-CoA dehydrogenase/oxidase, N-terminal domain"/>
    <property type="match status" value="1"/>
</dbReference>
<dbReference type="Proteomes" id="UP001524642">
    <property type="component" value="Unassembled WGS sequence"/>
</dbReference>
<dbReference type="InterPro" id="IPR037069">
    <property type="entry name" value="AcylCoA_DH/ox_N_sf"/>
</dbReference>
<keyword evidence="1" id="KW-0560">Oxidoreductase</keyword>
<reference evidence="4 5" key="1">
    <citation type="submission" date="2022-06" db="EMBL/GenBank/DDBJ databases">
        <title>Roseomonas CN29.</title>
        <authorList>
            <person name="Cheng Y."/>
            <person name="He X."/>
        </authorList>
    </citation>
    <scope>NUCLEOTIDE SEQUENCE [LARGE SCALE GENOMIC DNA]</scope>
    <source>
        <strain evidence="4 5">CN29</strain>
    </source>
</reference>
<dbReference type="InterPro" id="IPR013786">
    <property type="entry name" value="AcylCoA_DH/ox_N"/>
</dbReference>
<dbReference type="InterPro" id="IPR013107">
    <property type="entry name" value="Acyl-CoA_DH_C"/>
</dbReference>
<organism evidence="4 5">
    <name type="scientific">Roseomonas populi</name>
    <dbReference type="NCBI Taxonomy" id="3121582"/>
    <lineage>
        <taxon>Bacteria</taxon>
        <taxon>Pseudomonadati</taxon>
        <taxon>Pseudomonadota</taxon>
        <taxon>Alphaproteobacteria</taxon>
        <taxon>Acetobacterales</taxon>
        <taxon>Roseomonadaceae</taxon>
        <taxon>Roseomonas</taxon>
    </lineage>
</organism>
<evidence type="ECO:0000313" key="4">
    <source>
        <dbReference type="EMBL" id="MCR0981109.1"/>
    </source>
</evidence>
<dbReference type="RefSeq" id="WP_257714789.1">
    <property type="nucleotide sequence ID" value="NZ_JANJOU010000002.1"/>
</dbReference>
<dbReference type="Pfam" id="PF08028">
    <property type="entry name" value="Acyl-CoA_dh_2"/>
    <property type="match status" value="1"/>
</dbReference>
<evidence type="ECO:0000259" key="2">
    <source>
        <dbReference type="Pfam" id="PF02771"/>
    </source>
</evidence>
<dbReference type="Gene3D" id="1.20.140.10">
    <property type="entry name" value="Butyryl-CoA Dehydrogenase, subunit A, domain 3"/>
    <property type="match status" value="1"/>
</dbReference>
<feature type="domain" description="Acyl-CoA dehydrogenase/oxidase N-terminal" evidence="2">
    <location>
        <begin position="39"/>
        <end position="124"/>
    </location>
</feature>
<dbReference type="InterPro" id="IPR046373">
    <property type="entry name" value="Acyl-CoA_Oxase/DH_mid-dom_sf"/>
</dbReference>
<dbReference type="SUPFAM" id="SSF56645">
    <property type="entry name" value="Acyl-CoA dehydrogenase NM domain-like"/>
    <property type="match status" value="1"/>
</dbReference>
<dbReference type="InterPro" id="IPR036250">
    <property type="entry name" value="AcylCo_DH-like_C"/>
</dbReference>
<dbReference type="Gene3D" id="2.40.110.10">
    <property type="entry name" value="Butyryl-CoA Dehydrogenase, subunit A, domain 2"/>
    <property type="match status" value="1"/>
</dbReference>
<evidence type="ECO:0000313" key="5">
    <source>
        <dbReference type="Proteomes" id="UP001524642"/>
    </source>
</evidence>